<gene>
    <name evidence="2" type="ORF">SKL01_06150</name>
</gene>
<keyword evidence="3" id="KW-1185">Reference proteome</keyword>
<name>A0ABQ0XJ27_9STAP</name>
<evidence type="ECO:0000256" key="1">
    <source>
        <dbReference type="SAM" id="MobiDB-lite"/>
    </source>
</evidence>
<comment type="caution">
    <text evidence="2">The sequence shown here is derived from an EMBL/GenBank/DDBJ whole genome shotgun (WGS) entry which is preliminary data.</text>
</comment>
<sequence length="242" mass="28318">MATFRTIKERGDFVTVNKLFIFDERLSAKAKGILLYFLSRPDDWQIYTSEVVKHMNDGQKSINNGIKELMECNYVHRIQKRQINGVFSGYEYRVYEKPTEMPLSENGLSENGKTENRKGLTTNNDSTNNDSTNNDSNTSATKVTQEQFDQWWNLYDKKLDKKKAQSLFKTALKMHDFETIMNGTKDYLKTIKDKQYQKYPKTFLSQESYMNDYNQGKHTTNFKDNTPSDDLLEKKRKELLGG</sequence>
<evidence type="ECO:0000313" key="3">
    <source>
        <dbReference type="Proteomes" id="UP000321040"/>
    </source>
</evidence>
<reference evidence="2 3" key="1">
    <citation type="submission" date="2019-07" db="EMBL/GenBank/DDBJ databases">
        <title>Whole genome shotgun sequence of Staphylococcus kloosii NBRC 109624.</title>
        <authorList>
            <person name="Hosoyama A."/>
            <person name="Uohara A."/>
            <person name="Ohji S."/>
            <person name="Ichikawa N."/>
        </authorList>
    </citation>
    <scope>NUCLEOTIDE SEQUENCE [LARGE SCALE GENOMIC DNA]</scope>
    <source>
        <strain evidence="2 3">NBRC 109624</strain>
    </source>
</reference>
<evidence type="ECO:0008006" key="4">
    <source>
        <dbReference type="Google" id="ProtNLM"/>
    </source>
</evidence>
<evidence type="ECO:0000313" key="2">
    <source>
        <dbReference type="EMBL" id="GEP81437.1"/>
    </source>
</evidence>
<feature type="region of interest" description="Disordered" evidence="1">
    <location>
        <begin position="101"/>
        <end position="142"/>
    </location>
</feature>
<proteinExistence type="predicted"/>
<dbReference type="RefSeq" id="WP_103295826.1">
    <property type="nucleotide sequence ID" value="NZ_BKAQ01000004.1"/>
</dbReference>
<dbReference type="Proteomes" id="UP000321040">
    <property type="component" value="Unassembled WGS sequence"/>
</dbReference>
<protein>
    <recommendedName>
        <fullName evidence="4">Replication protein</fullName>
    </recommendedName>
</protein>
<organism evidence="2 3">
    <name type="scientific">Staphylococcus kloosii</name>
    <dbReference type="NCBI Taxonomy" id="29384"/>
    <lineage>
        <taxon>Bacteria</taxon>
        <taxon>Bacillati</taxon>
        <taxon>Bacillota</taxon>
        <taxon>Bacilli</taxon>
        <taxon>Bacillales</taxon>
        <taxon>Staphylococcaceae</taxon>
        <taxon>Staphylococcus</taxon>
    </lineage>
</organism>
<accession>A0ABQ0XJ27</accession>
<dbReference type="GeneID" id="69905827"/>
<feature type="compositionally biased region" description="Low complexity" evidence="1">
    <location>
        <begin position="121"/>
        <end position="139"/>
    </location>
</feature>
<dbReference type="EMBL" id="BKAQ01000004">
    <property type="protein sequence ID" value="GEP81437.1"/>
    <property type="molecule type" value="Genomic_DNA"/>
</dbReference>